<dbReference type="OrthoDB" id="7663182at2759"/>
<evidence type="ECO:0000313" key="10">
    <source>
        <dbReference type="EMBL" id="SJL17448.1"/>
    </source>
</evidence>
<evidence type="ECO:0000256" key="7">
    <source>
        <dbReference type="ARBA" id="ARBA00023204"/>
    </source>
</evidence>
<evidence type="ECO:0000256" key="1">
    <source>
        <dbReference type="ARBA" id="ARBA00001947"/>
    </source>
</evidence>
<proteinExistence type="inferred from homology"/>
<dbReference type="InterPro" id="IPR001719">
    <property type="entry name" value="AP_endonuc_2"/>
</dbReference>
<evidence type="ECO:0000256" key="3">
    <source>
        <dbReference type="ARBA" id="ARBA00022723"/>
    </source>
</evidence>
<dbReference type="PROSITE" id="PS00730">
    <property type="entry name" value="AP_NUCLEASE_F2_2"/>
    <property type="match status" value="1"/>
</dbReference>
<dbReference type="Pfam" id="PF01261">
    <property type="entry name" value="AP_endonuc_2"/>
    <property type="match status" value="1"/>
</dbReference>
<dbReference type="GO" id="GO:0005634">
    <property type="term" value="C:nucleus"/>
    <property type="evidence" value="ECO:0007669"/>
    <property type="project" value="TreeGrafter"/>
</dbReference>
<keyword evidence="4" id="KW-0227">DNA damage</keyword>
<evidence type="ECO:0000256" key="2">
    <source>
        <dbReference type="ARBA" id="ARBA00005340"/>
    </source>
</evidence>
<evidence type="ECO:0000256" key="8">
    <source>
        <dbReference type="SAM" id="MobiDB-lite"/>
    </source>
</evidence>
<dbReference type="InterPro" id="IPR018246">
    <property type="entry name" value="AP_endonuc_F2_Zn_BS"/>
</dbReference>
<dbReference type="GO" id="GO:0003906">
    <property type="term" value="F:DNA-(apurinic or apyrimidinic site) endonuclease activity"/>
    <property type="evidence" value="ECO:0007669"/>
    <property type="project" value="TreeGrafter"/>
</dbReference>
<sequence>MHTVWINVEGKNMKEGVTVDEEKGKGEEEGDGWEEWRDDEGSWDKRHIRMFMHLSGSLHPCHREPHPHPKVYYATQLDEVRHCGAKIGKINVGVGVLVDLVGVEDTEYNADAAVVLDGGRAAAAVDEAGHSYSQAGSGHIIGSDFSHPADTIAAVEDKARVGLCLDTCHMFNICSQPATISELRKDGITQFDQRVGLSYLRGMHLNDLKTDFASKRARHENIGVFVHHFCSTHEAYGIPLILETPEPETWATEIEVLNELSTCAKLDEKKKKAFLYRIRKSLKRAGPPYSAGSNPNGKTKPKTTHEAS</sequence>
<comment type="similarity">
    <text evidence="2">Belongs to the AP endonuclease 2 family.</text>
</comment>
<gene>
    <name evidence="10" type="ORF">ARMOST_20998</name>
</gene>
<keyword evidence="6" id="KW-0862">Zinc</keyword>
<evidence type="ECO:0000256" key="6">
    <source>
        <dbReference type="ARBA" id="ARBA00022833"/>
    </source>
</evidence>
<accession>A0A284S8W3</accession>
<dbReference type="GO" id="GO:0008081">
    <property type="term" value="F:phosphoric diester hydrolase activity"/>
    <property type="evidence" value="ECO:0007669"/>
    <property type="project" value="TreeGrafter"/>
</dbReference>
<comment type="cofactor">
    <cofactor evidence="1">
        <name>Zn(2+)</name>
        <dbReference type="ChEBI" id="CHEBI:29105"/>
    </cofactor>
</comment>
<dbReference type="SUPFAM" id="SSF51658">
    <property type="entry name" value="Xylose isomerase-like"/>
    <property type="match status" value="1"/>
</dbReference>
<dbReference type="PANTHER" id="PTHR21445">
    <property type="entry name" value="ENDONUCLEASE IV ENDODEOXYRIBONUCLEASE IV"/>
    <property type="match status" value="1"/>
</dbReference>
<reference evidence="11" key="1">
    <citation type="journal article" date="2017" name="Nat. Ecol. Evol.">
        <title>Genome expansion and lineage-specific genetic innovations in the forest pathogenic fungi Armillaria.</title>
        <authorList>
            <person name="Sipos G."/>
            <person name="Prasanna A.N."/>
            <person name="Walter M.C."/>
            <person name="O'Connor E."/>
            <person name="Balint B."/>
            <person name="Krizsan K."/>
            <person name="Kiss B."/>
            <person name="Hess J."/>
            <person name="Varga T."/>
            <person name="Slot J."/>
            <person name="Riley R."/>
            <person name="Boka B."/>
            <person name="Rigling D."/>
            <person name="Barry K."/>
            <person name="Lee J."/>
            <person name="Mihaltcheva S."/>
            <person name="LaButti K."/>
            <person name="Lipzen A."/>
            <person name="Waldron R."/>
            <person name="Moloney N.M."/>
            <person name="Sperisen C."/>
            <person name="Kredics L."/>
            <person name="Vagvoelgyi C."/>
            <person name="Patrignani A."/>
            <person name="Fitzpatrick D."/>
            <person name="Nagy I."/>
            <person name="Doyle S."/>
            <person name="Anderson J.B."/>
            <person name="Grigoriev I.V."/>
            <person name="Gueldener U."/>
            <person name="Muensterkoetter M."/>
            <person name="Nagy L.G."/>
        </authorList>
    </citation>
    <scope>NUCLEOTIDE SEQUENCE [LARGE SCALE GENOMIC DNA]</scope>
    <source>
        <strain evidence="11">C18/9</strain>
    </source>
</reference>
<evidence type="ECO:0000256" key="5">
    <source>
        <dbReference type="ARBA" id="ARBA00022801"/>
    </source>
</evidence>
<evidence type="ECO:0000259" key="9">
    <source>
        <dbReference type="Pfam" id="PF01261"/>
    </source>
</evidence>
<name>A0A284S8W3_ARMOS</name>
<dbReference type="STRING" id="47428.A0A284S8W3"/>
<dbReference type="GO" id="GO:0003677">
    <property type="term" value="F:DNA binding"/>
    <property type="evidence" value="ECO:0007669"/>
    <property type="project" value="InterPro"/>
</dbReference>
<keyword evidence="3" id="KW-0479">Metal-binding</keyword>
<dbReference type="Proteomes" id="UP000219338">
    <property type="component" value="Unassembled WGS sequence"/>
</dbReference>
<keyword evidence="11" id="KW-1185">Reference proteome</keyword>
<dbReference type="AlphaFoldDB" id="A0A284S8W3"/>
<dbReference type="GO" id="GO:0006284">
    <property type="term" value="P:base-excision repair"/>
    <property type="evidence" value="ECO:0007669"/>
    <property type="project" value="TreeGrafter"/>
</dbReference>
<dbReference type="Gene3D" id="3.20.20.150">
    <property type="entry name" value="Divalent-metal-dependent TIM barrel enzymes"/>
    <property type="match status" value="1"/>
</dbReference>
<dbReference type="GO" id="GO:0005739">
    <property type="term" value="C:mitochondrion"/>
    <property type="evidence" value="ECO:0007669"/>
    <property type="project" value="TreeGrafter"/>
</dbReference>
<evidence type="ECO:0000256" key="4">
    <source>
        <dbReference type="ARBA" id="ARBA00022763"/>
    </source>
</evidence>
<keyword evidence="5" id="KW-0378">Hydrolase</keyword>
<dbReference type="PANTHER" id="PTHR21445:SF0">
    <property type="entry name" value="APURINIC-APYRIMIDINIC ENDONUCLEASE"/>
    <property type="match status" value="1"/>
</dbReference>
<dbReference type="InterPro" id="IPR036237">
    <property type="entry name" value="Xyl_isomerase-like_sf"/>
</dbReference>
<dbReference type="GO" id="GO:0008270">
    <property type="term" value="F:zinc ion binding"/>
    <property type="evidence" value="ECO:0007669"/>
    <property type="project" value="InterPro"/>
</dbReference>
<evidence type="ECO:0000313" key="11">
    <source>
        <dbReference type="Proteomes" id="UP000219338"/>
    </source>
</evidence>
<feature type="domain" description="Xylose isomerase-like TIM barrel" evidence="9">
    <location>
        <begin position="137"/>
        <end position="259"/>
    </location>
</feature>
<dbReference type="SMART" id="SM00518">
    <property type="entry name" value="AP2Ec"/>
    <property type="match status" value="1"/>
</dbReference>
<protein>
    <recommendedName>
        <fullName evidence="9">Xylose isomerase-like TIM barrel domain-containing protein</fullName>
    </recommendedName>
</protein>
<keyword evidence="7" id="KW-0234">DNA repair</keyword>
<feature type="region of interest" description="Disordered" evidence="8">
    <location>
        <begin position="284"/>
        <end position="308"/>
    </location>
</feature>
<organism evidence="10 11">
    <name type="scientific">Armillaria ostoyae</name>
    <name type="common">Armillaria root rot fungus</name>
    <dbReference type="NCBI Taxonomy" id="47428"/>
    <lineage>
        <taxon>Eukaryota</taxon>
        <taxon>Fungi</taxon>
        <taxon>Dikarya</taxon>
        <taxon>Basidiomycota</taxon>
        <taxon>Agaricomycotina</taxon>
        <taxon>Agaricomycetes</taxon>
        <taxon>Agaricomycetidae</taxon>
        <taxon>Agaricales</taxon>
        <taxon>Marasmiineae</taxon>
        <taxon>Physalacriaceae</taxon>
        <taxon>Armillaria</taxon>
    </lineage>
</organism>
<dbReference type="InterPro" id="IPR013022">
    <property type="entry name" value="Xyl_isomerase-like_TIM-brl"/>
</dbReference>
<dbReference type="EMBL" id="FUEG01000044">
    <property type="protein sequence ID" value="SJL17448.1"/>
    <property type="molecule type" value="Genomic_DNA"/>
</dbReference>